<evidence type="ECO:0000256" key="2">
    <source>
        <dbReference type="ARBA" id="ARBA00022527"/>
    </source>
</evidence>
<evidence type="ECO:0000256" key="4">
    <source>
        <dbReference type="ARBA" id="ARBA00022741"/>
    </source>
</evidence>
<keyword evidence="8" id="KW-1133">Transmembrane helix</keyword>
<gene>
    <name evidence="10" type="ORF">GLP40_01355</name>
</gene>
<feature type="transmembrane region" description="Helical" evidence="8">
    <location>
        <begin position="483"/>
        <end position="506"/>
    </location>
</feature>
<proteinExistence type="predicted"/>
<evidence type="ECO:0000256" key="7">
    <source>
        <dbReference type="SAM" id="MobiDB-lite"/>
    </source>
</evidence>
<dbReference type="InterPro" id="IPR008271">
    <property type="entry name" value="Ser/Thr_kinase_AS"/>
</dbReference>
<feature type="region of interest" description="Disordered" evidence="7">
    <location>
        <begin position="246"/>
        <end position="392"/>
    </location>
</feature>
<keyword evidence="3" id="KW-0808">Transferase</keyword>
<keyword evidence="11" id="KW-1185">Reference proteome</keyword>
<reference evidence="10 11" key="1">
    <citation type="submission" date="2019-11" db="EMBL/GenBank/DDBJ databases">
        <title>Nocardia sp. nov. CT2-14 isolated from soil.</title>
        <authorList>
            <person name="Kanchanasin P."/>
            <person name="Tanasupawat S."/>
            <person name="Yuki M."/>
            <person name="Kudo T."/>
        </authorList>
    </citation>
    <scope>NUCLEOTIDE SEQUENCE [LARGE SCALE GENOMIC DNA]</scope>
    <source>
        <strain evidence="10 11">CT2-14</strain>
    </source>
</reference>
<feature type="domain" description="Protein kinase" evidence="9">
    <location>
        <begin position="1"/>
        <end position="249"/>
    </location>
</feature>
<dbReference type="CDD" id="cd14014">
    <property type="entry name" value="STKc_PknB_like"/>
    <property type="match status" value="1"/>
</dbReference>
<dbReference type="Gene3D" id="3.30.200.20">
    <property type="entry name" value="Phosphorylase Kinase, domain 1"/>
    <property type="match status" value="1"/>
</dbReference>
<comment type="caution">
    <text evidence="10">The sequence shown here is derived from an EMBL/GenBank/DDBJ whole genome shotgun (WGS) entry which is preliminary data.</text>
</comment>
<keyword evidence="5 10" id="KW-0418">Kinase</keyword>
<evidence type="ECO:0000313" key="11">
    <source>
        <dbReference type="Proteomes" id="UP000432464"/>
    </source>
</evidence>
<dbReference type="AlphaFoldDB" id="A0A6I3KRK0"/>
<dbReference type="GO" id="GO:0005524">
    <property type="term" value="F:ATP binding"/>
    <property type="evidence" value="ECO:0007669"/>
    <property type="project" value="UniProtKB-KW"/>
</dbReference>
<dbReference type="PROSITE" id="PS00108">
    <property type="entry name" value="PROTEIN_KINASE_ST"/>
    <property type="match status" value="1"/>
</dbReference>
<organism evidence="10 11">
    <name type="scientific">Nocardia aurantiaca</name>
    <dbReference type="NCBI Taxonomy" id="2675850"/>
    <lineage>
        <taxon>Bacteria</taxon>
        <taxon>Bacillati</taxon>
        <taxon>Actinomycetota</taxon>
        <taxon>Actinomycetes</taxon>
        <taxon>Mycobacteriales</taxon>
        <taxon>Nocardiaceae</taxon>
        <taxon>Nocardia</taxon>
    </lineage>
</organism>
<dbReference type="SUPFAM" id="SSF56112">
    <property type="entry name" value="Protein kinase-like (PK-like)"/>
    <property type="match status" value="1"/>
</dbReference>
<dbReference type="PANTHER" id="PTHR43289:SF6">
    <property type="entry name" value="SERINE_THREONINE-PROTEIN KINASE NEKL-3"/>
    <property type="match status" value="1"/>
</dbReference>
<evidence type="ECO:0000256" key="1">
    <source>
        <dbReference type="ARBA" id="ARBA00012513"/>
    </source>
</evidence>
<keyword evidence="8" id="KW-0812">Transmembrane</keyword>
<evidence type="ECO:0000256" key="5">
    <source>
        <dbReference type="ARBA" id="ARBA00022777"/>
    </source>
</evidence>
<name>A0A6I3KRK0_9NOCA</name>
<evidence type="ECO:0000256" key="8">
    <source>
        <dbReference type="SAM" id="Phobius"/>
    </source>
</evidence>
<feature type="compositionally biased region" description="Pro residues" evidence="7">
    <location>
        <begin position="308"/>
        <end position="325"/>
    </location>
</feature>
<evidence type="ECO:0000313" key="10">
    <source>
        <dbReference type="EMBL" id="MTE11438.1"/>
    </source>
</evidence>
<evidence type="ECO:0000256" key="6">
    <source>
        <dbReference type="ARBA" id="ARBA00022840"/>
    </source>
</evidence>
<dbReference type="PROSITE" id="PS50011">
    <property type="entry name" value="PROTEIN_KINASE_DOM"/>
    <property type="match status" value="1"/>
</dbReference>
<sequence>MGQVWLAEDTHLEREVALKLLPTELATDEDYRRRFEREARLAARLRGPHVVPIHAFGELDGRLYIDMELIEGSDLGKTLREAGALPPDRAVDLITQIAEALDMAHRAGLVHRDVKPSNVLTLPNGFAYLIDFGIARGVGQATITSTGIAVGTWAYMAPERYSGTEDLRSDVYSLACLLYETLTGAKPFGHTDPVQQVAAHLTSDPPRASDRNSLIPAALDAVMVRGLAKDPAHRFPSAGALAAAARAALESQPAPRPSPHRPADPTAKWDSGDPFPSYGSGPAARYAAITPPPARNPTSSPYAYTAMTPPPGGPSPNATPPPGPGSTPAGPTQMPAAGASDGGMAAAATPPSSDMRSGAMPASGVWPAGSASSGGRPVGATPPPGRGSPGSVYPVGGAVGAAASVPGPPPGVAGLGSVPTGIAGGSAPPSSAPPFGGMSTGAVPGGSGYVSPYAAGARPTLAAYSGIVGKPMERARIRPWQPVWWVVLALCTLFFAIMTVGVLGVTFTEGFGDALTTVIAYLVFVGPLFAFAALVIREIRKFRAERGR</sequence>
<protein>
    <recommendedName>
        <fullName evidence="1">non-specific serine/threonine protein kinase</fullName>
        <ecNumber evidence="1">2.7.11.1</ecNumber>
    </recommendedName>
</protein>
<keyword evidence="4" id="KW-0547">Nucleotide-binding</keyword>
<dbReference type="PANTHER" id="PTHR43289">
    <property type="entry name" value="MITOGEN-ACTIVATED PROTEIN KINASE KINASE KINASE 20-RELATED"/>
    <property type="match status" value="1"/>
</dbReference>
<evidence type="ECO:0000256" key="3">
    <source>
        <dbReference type="ARBA" id="ARBA00022679"/>
    </source>
</evidence>
<dbReference type="FunFam" id="1.10.510.10:FF:000021">
    <property type="entry name" value="Serine/threonine protein kinase"/>
    <property type="match status" value="1"/>
</dbReference>
<dbReference type="Pfam" id="PF00069">
    <property type="entry name" value="Pkinase"/>
    <property type="match status" value="1"/>
</dbReference>
<keyword evidence="2" id="KW-0723">Serine/threonine-protein kinase</keyword>
<keyword evidence="8" id="KW-0472">Membrane</keyword>
<keyword evidence="6" id="KW-0067">ATP-binding</keyword>
<dbReference type="Gene3D" id="1.10.510.10">
    <property type="entry name" value="Transferase(Phosphotransferase) domain 1"/>
    <property type="match status" value="1"/>
</dbReference>
<dbReference type="SMART" id="SM00220">
    <property type="entry name" value="S_TKc"/>
    <property type="match status" value="1"/>
</dbReference>
<dbReference type="GO" id="GO:0004674">
    <property type="term" value="F:protein serine/threonine kinase activity"/>
    <property type="evidence" value="ECO:0007669"/>
    <property type="project" value="UniProtKB-KW"/>
</dbReference>
<dbReference type="EMBL" id="WMBB01000001">
    <property type="protein sequence ID" value="MTE11438.1"/>
    <property type="molecule type" value="Genomic_DNA"/>
</dbReference>
<evidence type="ECO:0000259" key="9">
    <source>
        <dbReference type="PROSITE" id="PS50011"/>
    </source>
</evidence>
<accession>A0A6I3KRK0</accession>
<dbReference type="InterPro" id="IPR000719">
    <property type="entry name" value="Prot_kinase_dom"/>
</dbReference>
<feature type="transmembrane region" description="Helical" evidence="8">
    <location>
        <begin position="518"/>
        <end position="536"/>
    </location>
</feature>
<dbReference type="InterPro" id="IPR011009">
    <property type="entry name" value="Kinase-like_dom_sf"/>
</dbReference>
<feature type="compositionally biased region" description="Low complexity" evidence="7">
    <location>
        <begin position="326"/>
        <end position="348"/>
    </location>
</feature>
<dbReference type="Proteomes" id="UP000432464">
    <property type="component" value="Unassembled WGS sequence"/>
</dbReference>
<dbReference type="EC" id="2.7.11.1" evidence="1"/>